<feature type="transmembrane region" description="Helical" evidence="9">
    <location>
        <begin position="61"/>
        <end position="83"/>
    </location>
</feature>
<dbReference type="InterPro" id="IPR002105">
    <property type="entry name" value="Dockerin_1_rpt"/>
</dbReference>
<dbReference type="Pfam" id="PF06452">
    <property type="entry name" value="CBM9_1"/>
    <property type="match status" value="1"/>
</dbReference>
<sequence length="837" mass="91491">MTNSSETPAAPGCPAAAPHGEKAKFTLKRLIFPITGLAALIWFFIRVIPKPSRAAYPCQRAAFPLASSFVIWLTGIVGGTFIYKKLKKRFHSARPIAAILGGAALLAAVAWNLYFFPQQTTLAAFTPVMLDKTNVAIVQSSKSDVKQIDYTEIKQMVSDAVSQVGGIGSVVKNGDTVVLKPNLIVTNGLSAEANGVTTDWRVAKAVVELVRSVNPSGKVYVMEGAITDTATIFNYYKYTSGNIPGVDAFLPIEKDSGNWQDKNSSGVTLVNLPDGLLHNQYYLNRKYKEADVVISLPTMKTHWNAGFTGGIKNVGIGATPGNIYGRSSSDPARNNMVNHDTDDLHKWIHDFYKCRPVNLVIMDGLQGYQNGPFPYNASGANGNQMNMRLILAGKDAVAVDSIASLTVGYDPQTIGYLRYLNTSRLGNIDPSCINVSGKKVDEVRKYLAGTTTLGVTKITDKTAPQLSIGSVQTSGSKLSVPLTTDSETVKELVYIDGQLKEPFSASGMNSMTLDISGLSGSHQLTVEAYDRFLNRTTKSVQFSVDGTTSPETGYSAPRAAQAPVIDGIGSENCWQQAQWKDIKYVWLGNPPTASDFSGRFKLVWTPERLYYLVEITDDKLSAPNTTQFKNYYDNDCVELFIDEDHSGGNHQNNYNAFAYHIELDYDIIDNNTSGTQSLYNDHAKVLRTKNGNVYTWEIELKVFDDKYNEKVTTNVPVTLTKDKIMGFGVAYNDNDNGMTRENFMGSMDIPGTDKNVAWINASVFDTLKLVDSTPAVQKGDVNLDGRVDAIDLALLKAHLLQISKLTGDALSAADLDSDGTVDALDFMKLKQYLQQAQ</sequence>
<evidence type="ECO:0000256" key="6">
    <source>
        <dbReference type="ARBA" id="ARBA00023277"/>
    </source>
</evidence>
<dbReference type="InterPro" id="IPR016134">
    <property type="entry name" value="Dockerin_dom"/>
</dbReference>
<dbReference type="InterPro" id="IPR007160">
    <property type="entry name" value="DUF362"/>
</dbReference>
<organism evidence="11 12">
    <name type="scientific">Ruminiclostridium hungatei</name>
    <name type="common">Clostridium hungatei</name>
    <dbReference type="NCBI Taxonomy" id="48256"/>
    <lineage>
        <taxon>Bacteria</taxon>
        <taxon>Bacillati</taxon>
        <taxon>Bacillota</taxon>
        <taxon>Clostridia</taxon>
        <taxon>Eubacteriales</taxon>
        <taxon>Oscillospiraceae</taxon>
        <taxon>Ruminiclostridium</taxon>
    </lineage>
</organism>
<dbReference type="RefSeq" id="WP_080065657.1">
    <property type="nucleotide sequence ID" value="NZ_MZGX01000023.1"/>
</dbReference>
<evidence type="ECO:0000313" key="11">
    <source>
        <dbReference type="EMBL" id="OPX42896.1"/>
    </source>
</evidence>
<dbReference type="STRING" id="48256.CLHUN_32200"/>
<evidence type="ECO:0000256" key="9">
    <source>
        <dbReference type="SAM" id="Phobius"/>
    </source>
</evidence>
<dbReference type="Pfam" id="PF00404">
    <property type="entry name" value="Dockerin_1"/>
    <property type="match status" value="1"/>
</dbReference>
<evidence type="ECO:0000259" key="10">
    <source>
        <dbReference type="PROSITE" id="PS51766"/>
    </source>
</evidence>
<name>A0A1V4SHC1_RUMHU</name>
<dbReference type="InterPro" id="IPR018247">
    <property type="entry name" value="EF_Hand_1_Ca_BS"/>
</dbReference>
<dbReference type="AlphaFoldDB" id="A0A1V4SHC1"/>
<keyword evidence="8" id="KW-0624">Polysaccharide degradation</keyword>
<protein>
    <recommendedName>
        <fullName evidence="2">cellulase</fullName>
        <ecNumber evidence="2">3.2.1.4</ecNumber>
    </recommendedName>
</protein>
<keyword evidence="12" id="KW-1185">Reference proteome</keyword>
<evidence type="ECO:0000256" key="8">
    <source>
        <dbReference type="ARBA" id="ARBA00023326"/>
    </source>
</evidence>
<dbReference type="GO" id="GO:0008810">
    <property type="term" value="F:cellulase activity"/>
    <property type="evidence" value="ECO:0007669"/>
    <property type="project" value="UniProtKB-EC"/>
</dbReference>
<evidence type="ECO:0000256" key="2">
    <source>
        <dbReference type="ARBA" id="ARBA00012601"/>
    </source>
</evidence>
<feature type="domain" description="Dockerin" evidence="10">
    <location>
        <begin position="774"/>
        <end position="837"/>
    </location>
</feature>
<dbReference type="PROSITE" id="PS51766">
    <property type="entry name" value="DOCKERIN"/>
    <property type="match status" value="1"/>
</dbReference>
<proteinExistence type="predicted"/>
<dbReference type="CDD" id="cd00241">
    <property type="entry name" value="DOMON_like"/>
    <property type="match status" value="1"/>
</dbReference>
<comment type="catalytic activity">
    <reaction evidence="1">
        <text>Endohydrolysis of (1-&gt;4)-beta-D-glucosidic linkages in cellulose, lichenin and cereal beta-D-glucans.</text>
        <dbReference type="EC" id="3.2.1.4"/>
    </reaction>
</comment>
<dbReference type="SUPFAM" id="SSF63446">
    <property type="entry name" value="Type I dockerin domain"/>
    <property type="match status" value="1"/>
</dbReference>
<keyword evidence="6" id="KW-0119">Carbohydrate metabolism</keyword>
<keyword evidence="11" id="KW-0858">Xylan degradation</keyword>
<evidence type="ECO:0000256" key="7">
    <source>
        <dbReference type="ARBA" id="ARBA00023295"/>
    </source>
</evidence>
<keyword evidence="9" id="KW-0812">Transmembrane</keyword>
<dbReference type="PROSITE" id="PS00018">
    <property type="entry name" value="EF_HAND_1"/>
    <property type="match status" value="1"/>
</dbReference>
<keyword evidence="7 11" id="KW-0326">Glycosidase</keyword>
<dbReference type="OrthoDB" id="9807879at2"/>
<evidence type="ECO:0000256" key="1">
    <source>
        <dbReference type="ARBA" id="ARBA00000966"/>
    </source>
</evidence>
<keyword evidence="3" id="KW-0732">Signal</keyword>
<keyword evidence="4 11" id="KW-0378">Hydrolase</keyword>
<reference evidence="11 12" key="1">
    <citation type="submission" date="2017-03" db="EMBL/GenBank/DDBJ databases">
        <title>Genome sequence of Clostridium hungatei DSM 14427.</title>
        <authorList>
            <person name="Poehlein A."/>
            <person name="Daniel R."/>
        </authorList>
    </citation>
    <scope>NUCLEOTIDE SEQUENCE [LARGE SCALE GENOMIC DNA]</scope>
    <source>
        <strain evidence="11 12">DSM 14427</strain>
    </source>
</reference>
<dbReference type="GO" id="GO:0045493">
    <property type="term" value="P:xylan catabolic process"/>
    <property type="evidence" value="ECO:0007669"/>
    <property type="project" value="UniProtKB-KW"/>
</dbReference>
<dbReference type="Proteomes" id="UP000191554">
    <property type="component" value="Unassembled WGS sequence"/>
</dbReference>
<dbReference type="InterPro" id="IPR036439">
    <property type="entry name" value="Dockerin_dom_sf"/>
</dbReference>
<keyword evidence="9" id="KW-0472">Membrane</keyword>
<dbReference type="InterPro" id="IPR010502">
    <property type="entry name" value="Carb-bd_dom_fam9"/>
</dbReference>
<dbReference type="Gene3D" id="2.60.40.1190">
    <property type="match status" value="1"/>
</dbReference>
<dbReference type="Pfam" id="PF04015">
    <property type="entry name" value="DUF362"/>
    <property type="match status" value="1"/>
</dbReference>
<dbReference type="EC" id="3.2.1.4" evidence="2"/>
<comment type="caution">
    <text evidence="11">The sequence shown here is derived from an EMBL/GenBank/DDBJ whole genome shotgun (WGS) entry which is preliminary data.</text>
</comment>
<feature type="transmembrane region" description="Helical" evidence="9">
    <location>
        <begin position="95"/>
        <end position="116"/>
    </location>
</feature>
<dbReference type="GO" id="GO:0030246">
    <property type="term" value="F:carbohydrate binding"/>
    <property type="evidence" value="ECO:0007669"/>
    <property type="project" value="InterPro"/>
</dbReference>
<evidence type="ECO:0000256" key="3">
    <source>
        <dbReference type="ARBA" id="ARBA00022729"/>
    </source>
</evidence>
<accession>A0A1V4SHC1</accession>
<dbReference type="CDD" id="cd14256">
    <property type="entry name" value="Dockerin_I"/>
    <property type="match status" value="1"/>
</dbReference>
<keyword evidence="5" id="KW-0136">Cellulose degradation</keyword>
<dbReference type="Gene3D" id="1.10.1330.10">
    <property type="entry name" value="Dockerin domain"/>
    <property type="match status" value="1"/>
</dbReference>
<dbReference type="SUPFAM" id="SSF49344">
    <property type="entry name" value="CBD9-like"/>
    <property type="match status" value="1"/>
</dbReference>
<keyword evidence="9" id="KW-1133">Transmembrane helix</keyword>
<dbReference type="EMBL" id="MZGX01000023">
    <property type="protein sequence ID" value="OPX42896.1"/>
    <property type="molecule type" value="Genomic_DNA"/>
</dbReference>
<dbReference type="GO" id="GO:0030245">
    <property type="term" value="P:cellulose catabolic process"/>
    <property type="evidence" value="ECO:0007669"/>
    <property type="project" value="UniProtKB-KW"/>
</dbReference>
<evidence type="ECO:0000313" key="12">
    <source>
        <dbReference type="Proteomes" id="UP000191554"/>
    </source>
</evidence>
<gene>
    <name evidence="11" type="primary">xynZ_1</name>
    <name evidence="11" type="ORF">CLHUN_32200</name>
</gene>
<evidence type="ECO:0000256" key="4">
    <source>
        <dbReference type="ARBA" id="ARBA00022801"/>
    </source>
</evidence>
<evidence type="ECO:0000256" key="5">
    <source>
        <dbReference type="ARBA" id="ARBA00023001"/>
    </source>
</evidence>
<feature type="transmembrane region" description="Helical" evidence="9">
    <location>
        <begin position="30"/>
        <end position="49"/>
    </location>
</feature>